<dbReference type="PANTHER" id="PTHR14237:SF19">
    <property type="entry name" value="MITOCHONDRIAL AMIDOXIME REDUCING COMPONENT 1"/>
    <property type="match status" value="1"/>
</dbReference>
<dbReference type="AlphaFoldDB" id="Q54JB6"/>
<dbReference type="FunCoup" id="Q54JB6">
    <property type="interactions" value="16"/>
</dbReference>
<sequence>MSSNFIDFVQANIKYFIGAGILALNIISFYNYYSNKNNANNNNNNNNINNNNNNTLGDSSPRDHPFRIKKIIIYPIKSCKGIEVRSCKIDKYGFENDRRFMLIHQGRFMSQRTTPKMALIEPDISEDGQYLIINAKGQNEIRVKIGDTNDKEIIKVGIWKDTVDVVDCGDQVSEWLTKFLDTEARLVTIAPGEYHRRVPEDYVDHIIEEPTEIDRDNYQFALCDTSQVMILSESSIDDINMHIDAIRKEKKEKPRDPVTFSNFRPNILVSGYDCSPFEEDRWEQIRISGLLLSRVAFTPRCKLTTVQPETGILDPYGDNEPLRTMETYRKFNGKLLFGALFVHSNPIADGEELFVGNIIDVLKINNKPYEK</sequence>
<dbReference type="InterPro" id="IPR005302">
    <property type="entry name" value="MoCF_Sase_C"/>
</dbReference>
<dbReference type="GO" id="GO:0003824">
    <property type="term" value="F:catalytic activity"/>
    <property type="evidence" value="ECO:0007669"/>
    <property type="project" value="InterPro"/>
</dbReference>
<feature type="domain" description="MOSC" evidence="2">
    <location>
        <begin position="184"/>
        <end position="362"/>
    </location>
</feature>
<accession>Q54JB6</accession>
<dbReference type="KEGG" id="ddi:DDB_G0288165"/>
<dbReference type="dictyBase" id="DDB_G0288165"/>
<keyword evidence="1" id="KW-0812">Transmembrane</keyword>
<evidence type="ECO:0000313" key="3">
    <source>
        <dbReference type="EMBL" id="EAL63370.1"/>
    </source>
</evidence>
<dbReference type="Pfam" id="PF03476">
    <property type="entry name" value="MOSC_N"/>
    <property type="match status" value="1"/>
</dbReference>
<name>Q54JB6_DICDI</name>
<dbReference type="Pfam" id="PF03473">
    <property type="entry name" value="MOSC"/>
    <property type="match status" value="1"/>
</dbReference>
<feature type="transmembrane region" description="Helical" evidence="1">
    <location>
        <begin position="12"/>
        <end position="33"/>
    </location>
</feature>
<evidence type="ECO:0000259" key="2">
    <source>
        <dbReference type="PROSITE" id="PS51340"/>
    </source>
</evidence>
<gene>
    <name evidence="3" type="ORF">DDB_G0288165</name>
</gene>
<dbReference type="OMA" id="ARQYPQM"/>
<evidence type="ECO:0000256" key="1">
    <source>
        <dbReference type="SAM" id="Phobius"/>
    </source>
</evidence>
<keyword evidence="1" id="KW-0472">Membrane</keyword>
<evidence type="ECO:0000313" key="4">
    <source>
        <dbReference type="Proteomes" id="UP000002195"/>
    </source>
</evidence>
<dbReference type="PaxDb" id="44689-DDB0302432"/>
<organism evidence="3 4">
    <name type="scientific">Dictyostelium discoideum</name>
    <name type="common">Social amoeba</name>
    <dbReference type="NCBI Taxonomy" id="44689"/>
    <lineage>
        <taxon>Eukaryota</taxon>
        <taxon>Amoebozoa</taxon>
        <taxon>Evosea</taxon>
        <taxon>Eumycetozoa</taxon>
        <taxon>Dictyostelia</taxon>
        <taxon>Dictyosteliales</taxon>
        <taxon>Dictyosteliaceae</taxon>
        <taxon>Dictyostelium</taxon>
    </lineage>
</organism>
<dbReference type="PROSITE" id="PS51340">
    <property type="entry name" value="MOSC"/>
    <property type="match status" value="1"/>
</dbReference>
<dbReference type="HOGENOM" id="CLU_028286_1_0_1"/>
<keyword evidence="1" id="KW-1133">Transmembrane helix</keyword>
<dbReference type="GO" id="GO:0030151">
    <property type="term" value="F:molybdenum ion binding"/>
    <property type="evidence" value="ECO:0007669"/>
    <property type="project" value="InterPro"/>
</dbReference>
<dbReference type="SUPFAM" id="SSF141673">
    <property type="entry name" value="MOSC N-terminal domain-like"/>
    <property type="match status" value="1"/>
</dbReference>
<dbReference type="InParanoid" id="Q54JB6"/>
<dbReference type="InterPro" id="IPR005303">
    <property type="entry name" value="MOCOS_middle"/>
</dbReference>
<dbReference type="EMBL" id="AAFI02000109">
    <property type="protein sequence ID" value="EAL63370.1"/>
    <property type="molecule type" value="Genomic_DNA"/>
</dbReference>
<dbReference type="SMR" id="Q54JB6"/>
<dbReference type="RefSeq" id="XP_636877.1">
    <property type="nucleotide sequence ID" value="XM_631785.1"/>
</dbReference>
<dbReference type="eggNOG" id="KOG2362">
    <property type="taxonomic scope" value="Eukaryota"/>
</dbReference>
<comment type="caution">
    <text evidence="3">The sequence shown here is derived from an EMBL/GenBank/DDBJ whole genome shotgun (WGS) entry which is preliminary data.</text>
</comment>
<dbReference type="VEuPathDB" id="AmoebaDB:DDB_G0288165"/>
<proteinExistence type="predicted"/>
<dbReference type="SUPFAM" id="SSF50800">
    <property type="entry name" value="PK beta-barrel domain-like"/>
    <property type="match status" value="1"/>
</dbReference>
<dbReference type="STRING" id="44689.Q54JB6"/>
<keyword evidence="4" id="KW-1185">Reference proteome</keyword>
<dbReference type="Proteomes" id="UP000002195">
    <property type="component" value="Unassembled WGS sequence"/>
</dbReference>
<dbReference type="InterPro" id="IPR011037">
    <property type="entry name" value="Pyrv_Knase-like_insert_dom_sf"/>
</dbReference>
<dbReference type="PANTHER" id="PTHR14237">
    <property type="entry name" value="MOLYBDOPTERIN COFACTOR SULFURASE MOSC"/>
    <property type="match status" value="1"/>
</dbReference>
<dbReference type="GO" id="GO:0030170">
    <property type="term" value="F:pyridoxal phosphate binding"/>
    <property type="evidence" value="ECO:0007669"/>
    <property type="project" value="InterPro"/>
</dbReference>
<dbReference type="GeneID" id="8626489"/>
<dbReference type="Reactome" id="R-DDI-211945">
    <property type="pathway name" value="Phase I - Functionalization of compounds"/>
</dbReference>
<dbReference type="PhylomeDB" id="Q54JB6"/>
<reference evidence="3 4" key="1">
    <citation type="journal article" date="2005" name="Nature">
        <title>The genome of the social amoeba Dictyostelium discoideum.</title>
        <authorList>
            <consortium name="The Dictyostelium discoideum Sequencing Consortium"/>
            <person name="Eichinger L."/>
            <person name="Pachebat J.A."/>
            <person name="Glockner G."/>
            <person name="Rajandream M.A."/>
            <person name="Sucgang R."/>
            <person name="Berriman M."/>
            <person name="Song J."/>
            <person name="Olsen R."/>
            <person name="Szafranski K."/>
            <person name="Xu Q."/>
            <person name="Tunggal B."/>
            <person name="Kummerfeld S."/>
            <person name="Madera M."/>
            <person name="Konfortov B.A."/>
            <person name="Rivero F."/>
            <person name="Bankier A.T."/>
            <person name="Lehmann R."/>
            <person name="Hamlin N."/>
            <person name="Davies R."/>
            <person name="Gaudet P."/>
            <person name="Fey P."/>
            <person name="Pilcher K."/>
            <person name="Chen G."/>
            <person name="Saunders D."/>
            <person name="Sodergren E."/>
            <person name="Davis P."/>
            <person name="Kerhornou A."/>
            <person name="Nie X."/>
            <person name="Hall N."/>
            <person name="Anjard C."/>
            <person name="Hemphill L."/>
            <person name="Bason N."/>
            <person name="Farbrother P."/>
            <person name="Desany B."/>
            <person name="Just E."/>
            <person name="Morio T."/>
            <person name="Rost R."/>
            <person name="Churcher C."/>
            <person name="Cooper J."/>
            <person name="Haydock S."/>
            <person name="van Driessche N."/>
            <person name="Cronin A."/>
            <person name="Goodhead I."/>
            <person name="Muzny D."/>
            <person name="Mourier T."/>
            <person name="Pain A."/>
            <person name="Lu M."/>
            <person name="Harper D."/>
            <person name="Lindsay R."/>
            <person name="Hauser H."/>
            <person name="James K."/>
            <person name="Quiles M."/>
            <person name="Madan Babu M."/>
            <person name="Saito T."/>
            <person name="Buchrieser C."/>
            <person name="Wardroper A."/>
            <person name="Felder M."/>
            <person name="Thangavelu M."/>
            <person name="Johnson D."/>
            <person name="Knights A."/>
            <person name="Loulseged H."/>
            <person name="Mungall K."/>
            <person name="Oliver K."/>
            <person name="Price C."/>
            <person name="Quail M.A."/>
            <person name="Urushihara H."/>
            <person name="Hernandez J."/>
            <person name="Rabbinowitsch E."/>
            <person name="Steffen D."/>
            <person name="Sanders M."/>
            <person name="Ma J."/>
            <person name="Kohara Y."/>
            <person name="Sharp S."/>
            <person name="Simmonds M."/>
            <person name="Spiegler S."/>
            <person name="Tivey A."/>
            <person name="Sugano S."/>
            <person name="White B."/>
            <person name="Walker D."/>
            <person name="Woodward J."/>
            <person name="Winckler T."/>
            <person name="Tanaka Y."/>
            <person name="Shaulsky G."/>
            <person name="Schleicher M."/>
            <person name="Weinstock G."/>
            <person name="Rosenthal A."/>
            <person name="Cox E.C."/>
            <person name="Chisholm R.L."/>
            <person name="Gibbs R."/>
            <person name="Loomis W.F."/>
            <person name="Platzer M."/>
            <person name="Kay R.R."/>
            <person name="Williams J."/>
            <person name="Dear P.H."/>
            <person name="Noegel A.A."/>
            <person name="Barrell B."/>
            <person name="Kuspa A."/>
        </authorList>
    </citation>
    <scope>NUCLEOTIDE SEQUENCE [LARGE SCALE GENOMIC DNA]</scope>
    <source>
        <strain evidence="3 4">AX4</strain>
    </source>
</reference>
<protein>
    <submittedName>
        <fullName evidence="3">Molybdenum cofactor sulfurase domain-containing protein</fullName>
    </submittedName>
</protein>